<dbReference type="OrthoDB" id="446890at2759"/>
<evidence type="ECO:0000256" key="11">
    <source>
        <dbReference type="PIRSR" id="PIRSR000303-1"/>
    </source>
</evidence>
<feature type="chain" id="PRO_5043122454" description="Glutathione peroxidase" evidence="13">
    <location>
        <begin position="16"/>
        <end position="234"/>
    </location>
</feature>
<reference evidence="16" key="1">
    <citation type="submission" date="2017-02" db="UniProtKB">
        <authorList>
            <consortium name="WormBaseParasite"/>
        </authorList>
    </citation>
    <scope>IDENTIFICATION</scope>
</reference>
<keyword evidence="10" id="KW-0325">Glycoprotein</keyword>
<evidence type="ECO:0000256" key="6">
    <source>
        <dbReference type="ARBA" id="ARBA00022525"/>
    </source>
</evidence>
<sequence length="234" mass="27129">MLSLIVLILASLTLAQKTKFLGPLNVNEASRYSQCAEPNRTIYDFRVLTLNNETMDLSQYRGQVLLIVNVATFCSFTMQYLDFAPLLEQNMQSGFTILAFPCNQFALQEPARDDELLNAIRYVRPGNNFQPHQNLHIFGKIEVNGENEHQLYSHLKACFNYYCYNTNFCPQTVDTLGKREYMMWDPVKASDITWNFEKFLVDRRGRVRYRFHPTAWGNGEVVQAFIRQLSAEPA</sequence>
<dbReference type="InterPro" id="IPR000889">
    <property type="entry name" value="Glutathione_peroxidase"/>
</dbReference>
<keyword evidence="15" id="KW-1185">Reference proteome</keyword>
<evidence type="ECO:0000256" key="12">
    <source>
        <dbReference type="RuleBase" id="RU000499"/>
    </source>
</evidence>
<evidence type="ECO:0000256" key="4">
    <source>
        <dbReference type="ARBA" id="ARBA00011881"/>
    </source>
</evidence>
<evidence type="ECO:0000256" key="8">
    <source>
        <dbReference type="ARBA" id="ARBA00022729"/>
    </source>
</evidence>
<evidence type="ECO:0000313" key="14">
    <source>
        <dbReference type="EMBL" id="VDD85797.1"/>
    </source>
</evidence>
<name>A0A0N4UUZ0_ENTVE</name>
<evidence type="ECO:0000256" key="10">
    <source>
        <dbReference type="ARBA" id="ARBA00023180"/>
    </source>
</evidence>
<dbReference type="PANTHER" id="PTHR11592">
    <property type="entry name" value="GLUTATHIONE PEROXIDASE"/>
    <property type="match status" value="1"/>
</dbReference>
<evidence type="ECO:0000256" key="5">
    <source>
        <dbReference type="ARBA" id="ARBA00012310"/>
    </source>
</evidence>
<comment type="catalytic activity">
    <reaction evidence="1">
        <text>2 glutathione + H2O2 = glutathione disulfide + 2 H2O</text>
        <dbReference type="Rhea" id="RHEA:16833"/>
        <dbReference type="ChEBI" id="CHEBI:15377"/>
        <dbReference type="ChEBI" id="CHEBI:16240"/>
        <dbReference type="ChEBI" id="CHEBI:57925"/>
        <dbReference type="ChEBI" id="CHEBI:58297"/>
        <dbReference type="EC" id="1.11.1.9"/>
    </reaction>
</comment>
<reference evidence="14 15" key="2">
    <citation type="submission" date="2018-10" db="EMBL/GenBank/DDBJ databases">
        <authorList>
            <consortium name="Pathogen Informatics"/>
        </authorList>
    </citation>
    <scope>NUCLEOTIDE SEQUENCE [LARGE SCALE GENOMIC DNA]</scope>
</reference>
<feature type="signal peptide" evidence="13">
    <location>
        <begin position="1"/>
        <end position="15"/>
    </location>
</feature>
<dbReference type="Gene3D" id="3.40.30.10">
    <property type="entry name" value="Glutaredoxin"/>
    <property type="match status" value="1"/>
</dbReference>
<comment type="similarity">
    <text evidence="3 12">Belongs to the glutathione peroxidase family.</text>
</comment>
<dbReference type="AlphaFoldDB" id="A0A0N4UUZ0"/>
<dbReference type="InterPro" id="IPR029760">
    <property type="entry name" value="GPX_CS"/>
</dbReference>
<dbReference type="GO" id="GO:0004602">
    <property type="term" value="F:glutathione peroxidase activity"/>
    <property type="evidence" value="ECO:0007669"/>
    <property type="project" value="UniProtKB-EC"/>
</dbReference>
<comment type="subunit">
    <text evidence="4">Homotetramer.</text>
</comment>
<evidence type="ECO:0000256" key="9">
    <source>
        <dbReference type="ARBA" id="ARBA00023002"/>
    </source>
</evidence>
<evidence type="ECO:0000256" key="7">
    <source>
        <dbReference type="ARBA" id="ARBA00022559"/>
    </source>
</evidence>
<evidence type="ECO:0000256" key="13">
    <source>
        <dbReference type="SAM" id="SignalP"/>
    </source>
</evidence>
<dbReference type="SUPFAM" id="SSF52833">
    <property type="entry name" value="Thioredoxin-like"/>
    <property type="match status" value="1"/>
</dbReference>
<keyword evidence="6" id="KW-0964">Secreted</keyword>
<accession>A0A0N4UUZ0</accession>
<dbReference type="InterPro" id="IPR036249">
    <property type="entry name" value="Thioredoxin-like_sf"/>
</dbReference>
<evidence type="ECO:0000256" key="2">
    <source>
        <dbReference type="ARBA" id="ARBA00004613"/>
    </source>
</evidence>
<keyword evidence="9 12" id="KW-0560">Oxidoreductase</keyword>
<dbReference type="PRINTS" id="PR01011">
    <property type="entry name" value="GLUTPROXDASE"/>
</dbReference>
<dbReference type="PROSITE" id="PS51355">
    <property type="entry name" value="GLUTATHIONE_PEROXID_3"/>
    <property type="match status" value="1"/>
</dbReference>
<dbReference type="STRING" id="51028.A0A0N4UUZ0"/>
<dbReference type="Pfam" id="PF00255">
    <property type="entry name" value="GSHPx"/>
    <property type="match status" value="1"/>
</dbReference>
<dbReference type="FunFam" id="3.40.30.10:FF:000283">
    <property type="entry name" value="Glutathione peroxidase"/>
    <property type="match status" value="1"/>
</dbReference>
<evidence type="ECO:0000313" key="16">
    <source>
        <dbReference type="WBParaSite" id="EVEC_0000123201-mRNA-1"/>
    </source>
</evidence>
<dbReference type="WBParaSite" id="EVEC_0000123201-mRNA-1">
    <property type="protein sequence ID" value="EVEC_0000123201-mRNA-1"/>
    <property type="gene ID" value="EVEC_0000123201"/>
</dbReference>
<dbReference type="PROSITE" id="PS00763">
    <property type="entry name" value="GLUTATHIONE_PEROXID_2"/>
    <property type="match status" value="1"/>
</dbReference>
<dbReference type="GO" id="GO:0005576">
    <property type="term" value="C:extracellular region"/>
    <property type="evidence" value="ECO:0007669"/>
    <property type="project" value="UniProtKB-SubCell"/>
</dbReference>
<organism evidence="16">
    <name type="scientific">Enterobius vermicularis</name>
    <name type="common">Human pinworm</name>
    <dbReference type="NCBI Taxonomy" id="51028"/>
    <lineage>
        <taxon>Eukaryota</taxon>
        <taxon>Metazoa</taxon>
        <taxon>Ecdysozoa</taxon>
        <taxon>Nematoda</taxon>
        <taxon>Chromadorea</taxon>
        <taxon>Rhabditida</taxon>
        <taxon>Spirurina</taxon>
        <taxon>Oxyuridomorpha</taxon>
        <taxon>Oxyuroidea</taxon>
        <taxon>Oxyuridae</taxon>
        <taxon>Enterobius</taxon>
    </lineage>
</organism>
<feature type="active site" evidence="11">
    <location>
        <position position="74"/>
    </location>
</feature>
<evidence type="ECO:0000256" key="1">
    <source>
        <dbReference type="ARBA" id="ARBA00000217"/>
    </source>
</evidence>
<dbReference type="GO" id="GO:0006979">
    <property type="term" value="P:response to oxidative stress"/>
    <property type="evidence" value="ECO:0007669"/>
    <property type="project" value="InterPro"/>
</dbReference>
<evidence type="ECO:0000313" key="15">
    <source>
        <dbReference type="Proteomes" id="UP000274131"/>
    </source>
</evidence>
<dbReference type="PIRSF" id="PIRSF000303">
    <property type="entry name" value="Glutathion_perox"/>
    <property type="match status" value="1"/>
</dbReference>
<dbReference type="Proteomes" id="UP000274131">
    <property type="component" value="Unassembled WGS sequence"/>
</dbReference>
<comment type="subcellular location">
    <subcellularLocation>
        <location evidence="2">Secreted</location>
    </subcellularLocation>
</comment>
<evidence type="ECO:0000256" key="3">
    <source>
        <dbReference type="ARBA" id="ARBA00006926"/>
    </source>
</evidence>
<keyword evidence="7 12" id="KW-0575">Peroxidase</keyword>
<dbReference type="EMBL" id="UXUI01007151">
    <property type="protein sequence ID" value="VDD85797.1"/>
    <property type="molecule type" value="Genomic_DNA"/>
</dbReference>
<protein>
    <recommendedName>
        <fullName evidence="5 12">Glutathione peroxidase</fullName>
    </recommendedName>
</protein>
<proteinExistence type="inferred from homology"/>
<keyword evidence="8 13" id="KW-0732">Signal</keyword>
<gene>
    <name evidence="14" type="ORF">EVEC_LOCUS940</name>
</gene>
<dbReference type="CDD" id="cd00340">
    <property type="entry name" value="GSH_Peroxidase"/>
    <property type="match status" value="1"/>
</dbReference>
<dbReference type="PANTHER" id="PTHR11592:SF88">
    <property type="entry name" value="GLUTATHIONE PEROXIDASE-RELATED"/>
    <property type="match status" value="1"/>
</dbReference>